<feature type="compositionally biased region" description="Basic residues" evidence="2">
    <location>
        <begin position="75"/>
        <end position="85"/>
    </location>
</feature>
<comment type="caution">
    <text evidence="3">The sequence shown here is derived from an EMBL/GenBank/DDBJ whole genome shotgun (WGS) entry which is preliminary data.</text>
</comment>
<feature type="compositionally biased region" description="Acidic residues" evidence="2">
    <location>
        <begin position="458"/>
        <end position="475"/>
    </location>
</feature>
<evidence type="ECO:0008006" key="5">
    <source>
        <dbReference type="Google" id="ProtNLM"/>
    </source>
</evidence>
<evidence type="ECO:0000256" key="1">
    <source>
        <dbReference type="SAM" id="Coils"/>
    </source>
</evidence>
<feature type="compositionally biased region" description="Polar residues" evidence="2">
    <location>
        <begin position="251"/>
        <end position="264"/>
    </location>
</feature>
<dbReference type="EMBL" id="CAJVRM010000296">
    <property type="protein sequence ID" value="CAG8979161.1"/>
    <property type="molecule type" value="Genomic_DNA"/>
</dbReference>
<protein>
    <recommendedName>
        <fullName evidence="5">Kinetochore protein fta7</fullName>
    </recommendedName>
</protein>
<feature type="compositionally biased region" description="Polar residues" evidence="2">
    <location>
        <begin position="19"/>
        <end position="37"/>
    </location>
</feature>
<reference evidence="3" key="1">
    <citation type="submission" date="2021-07" db="EMBL/GenBank/DDBJ databases">
        <authorList>
            <person name="Durling M."/>
        </authorList>
    </citation>
    <scope>NUCLEOTIDE SEQUENCE</scope>
</reference>
<accession>A0A9N9LX91</accession>
<dbReference type="InterPro" id="IPR025212">
    <property type="entry name" value="CAD_CENP-Q"/>
</dbReference>
<sequence length="723" mass="79246">MPRYFKVRRVILKSRSHQQEVTTRTATQHNAPSSQILKRQRSRPSDWWAANPAVVESPKPTPARTTAPKTTPNNKTKRAPARRKSLPVAPSTLPSSHVEETIAIAPKEVPASLKRKRSRPSEWWAANAGSSAGEEKFVGAVGSQERSVKKKRSSLPVDGHTVFSQTKTDTILKKTPVKKKARLSLPIVLEPAAEPEPSSSALKRHRTRPSEWWAANPVAFEPSPKNPAQIMSTEAAKPKKKTRFSLPAISTVPNSGDEGTNSSGVKRERRKPSERGAASSAAIMDTPLRTGKNIAASEANTSSGSEDILGSAAVTSKYSLRGGRLPQNNSTGDEEIVEVQTASSAFGRGRPAKGATRAVRPVDTSNDKNGPSAAKRGRQASKPQASQAESSASSVAKKGNKSLNSQSRTTSEKPSKAGKRPSEKASQIEQSKRRRKSEGTEAEQNVQKTKRPRVSEVAQEEVHDEEVDEDEDEDELVPYQRLVPVIRKVHRHTIDAKWQPLPPECVELISQLLVDAQRPVVARQTDETKRAQANTALQWLSRKLVRKISRGLPFPVGTQPQPEDEFKFDKIIDRNRILEGQLTAEIDANKLLEENLAKEQELLAAEKAALLELETNAKTEASRRKEAARKSHPLLHSEVAQGSDELGLSVINSRVLPSLDVSQDEKLQAVIREVEGHVDSLQSNIKQLEGIPDAISKAKAAVQVTLFDHLEETRYKDVLLGSG</sequence>
<feature type="compositionally biased region" description="Low complexity" evidence="2">
    <location>
        <begin position="62"/>
        <end position="74"/>
    </location>
</feature>
<dbReference type="AlphaFoldDB" id="A0A9N9LX91"/>
<evidence type="ECO:0000313" key="3">
    <source>
        <dbReference type="EMBL" id="CAG8979161.1"/>
    </source>
</evidence>
<dbReference type="Pfam" id="PF13094">
    <property type="entry name" value="CENP-Q"/>
    <property type="match status" value="1"/>
</dbReference>
<dbReference type="OrthoDB" id="2420947at2759"/>
<feature type="region of interest" description="Disordered" evidence="2">
    <location>
        <begin position="214"/>
        <end position="475"/>
    </location>
</feature>
<evidence type="ECO:0000313" key="4">
    <source>
        <dbReference type="Proteomes" id="UP000701801"/>
    </source>
</evidence>
<dbReference type="Proteomes" id="UP000701801">
    <property type="component" value="Unassembled WGS sequence"/>
</dbReference>
<feature type="coiled-coil region" evidence="1">
    <location>
        <begin position="588"/>
        <end position="616"/>
    </location>
</feature>
<feature type="region of interest" description="Disordered" evidence="2">
    <location>
        <begin position="16"/>
        <end position="97"/>
    </location>
</feature>
<keyword evidence="1" id="KW-0175">Coiled coil</keyword>
<name>A0A9N9LX91_9HELO</name>
<gene>
    <name evidence="3" type="ORF">HYALB_00000295</name>
</gene>
<proteinExistence type="predicted"/>
<keyword evidence="4" id="KW-1185">Reference proteome</keyword>
<feature type="compositionally biased region" description="Low complexity" evidence="2">
    <location>
        <begin position="380"/>
        <end position="397"/>
    </location>
</feature>
<evidence type="ECO:0000256" key="2">
    <source>
        <dbReference type="SAM" id="MobiDB-lite"/>
    </source>
</evidence>
<organism evidence="3 4">
    <name type="scientific">Hymenoscyphus albidus</name>
    <dbReference type="NCBI Taxonomy" id="595503"/>
    <lineage>
        <taxon>Eukaryota</taxon>
        <taxon>Fungi</taxon>
        <taxon>Dikarya</taxon>
        <taxon>Ascomycota</taxon>
        <taxon>Pezizomycotina</taxon>
        <taxon>Leotiomycetes</taxon>
        <taxon>Helotiales</taxon>
        <taxon>Helotiaceae</taxon>
        <taxon>Hymenoscyphus</taxon>
    </lineage>
</organism>
<feature type="compositionally biased region" description="Basic and acidic residues" evidence="2">
    <location>
        <begin position="410"/>
        <end position="423"/>
    </location>
</feature>